<dbReference type="GO" id="GO:0006260">
    <property type="term" value="P:DNA replication"/>
    <property type="evidence" value="ECO:0007669"/>
    <property type="project" value="UniProtKB-KW"/>
</dbReference>
<gene>
    <name evidence="6" type="primary">dnaJ</name>
    <name evidence="11" type="ORF">KJ970_13525</name>
</gene>
<feature type="binding site" evidence="6">
    <location>
        <position position="161"/>
    </location>
    <ligand>
        <name>Zn(2+)</name>
        <dbReference type="ChEBI" id="CHEBI:29105"/>
        <label>1</label>
    </ligand>
</feature>
<comment type="similarity">
    <text evidence="6">Belongs to the DnaJ family.</text>
</comment>
<dbReference type="Pfam" id="PF00226">
    <property type="entry name" value="DnaJ"/>
    <property type="match status" value="1"/>
</dbReference>
<dbReference type="GO" id="GO:0005737">
    <property type="term" value="C:cytoplasm"/>
    <property type="evidence" value="ECO:0007669"/>
    <property type="project" value="UniProtKB-SubCell"/>
</dbReference>
<dbReference type="Proteomes" id="UP000777784">
    <property type="component" value="Unassembled WGS sequence"/>
</dbReference>
<feature type="binding site" evidence="6">
    <location>
        <position position="199"/>
    </location>
    <ligand>
        <name>Zn(2+)</name>
        <dbReference type="ChEBI" id="CHEBI:29105"/>
        <label>2</label>
    </ligand>
</feature>
<organism evidence="11 12">
    <name type="scientific">Eiseniibacteriota bacterium</name>
    <dbReference type="NCBI Taxonomy" id="2212470"/>
    <lineage>
        <taxon>Bacteria</taxon>
        <taxon>Candidatus Eiseniibacteriota</taxon>
    </lineage>
</organism>
<dbReference type="InterPro" id="IPR008971">
    <property type="entry name" value="HSP40/DnaJ_pept-bd"/>
</dbReference>
<feature type="binding site" evidence="6">
    <location>
        <position position="158"/>
    </location>
    <ligand>
        <name>Zn(2+)</name>
        <dbReference type="ChEBI" id="CHEBI:29105"/>
        <label>1</label>
    </ligand>
</feature>
<dbReference type="Pfam" id="PF01556">
    <property type="entry name" value="DnaJ_C"/>
    <property type="match status" value="1"/>
</dbReference>
<feature type="repeat" description="CXXCXGXG motif" evidence="6">
    <location>
        <begin position="173"/>
        <end position="180"/>
    </location>
</feature>
<dbReference type="CDD" id="cd10747">
    <property type="entry name" value="DnaJ_C"/>
    <property type="match status" value="1"/>
</dbReference>
<dbReference type="SUPFAM" id="SSF57938">
    <property type="entry name" value="DnaJ/Hsp40 cysteine-rich domain"/>
    <property type="match status" value="1"/>
</dbReference>
<dbReference type="PROSITE" id="PS50076">
    <property type="entry name" value="DNAJ_2"/>
    <property type="match status" value="1"/>
</dbReference>
<proteinExistence type="inferred from homology"/>
<evidence type="ECO:0000256" key="5">
    <source>
        <dbReference type="ARBA" id="ARBA00023186"/>
    </source>
</evidence>
<dbReference type="InterPro" id="IPR018253">
    <property type="entry name" value="DnaJ_domain_CS"/>
</dbReference>
<evidence type="ECO:0000259" key="9">
    <source>
        <dbReference type="PROSITE" id="PS50076"/>
    </source>
</evidence>
<evidence type="ECO:0000256" key="2">
    <source>
        <dbReference type="ARBA" id="ARBA00022737"/>
    </source>
</evidence>
<feature type="binding site" evidence="6">
    <location>
        <position position="216"/>
    </location>
    <ligand>
        <name>Zn(2+)</name>
        <dbReference type="ChEBI" id="CHEBI:29105"/>
        <label>1</label>
    </ligand>
</feature>
<evidence type="ECO:0000256" key="4">
    <source>
        <dbReference type="ARBA" id="ARBA00022833"/>
    </source>
</evidence>
<dbReference type="HAMAP" id="MF_01152">
    <property type="entry name" value="DnaJ"/>
    <property type="match status" value="1"/>
</dbReference>
<feature type="zinc finger region" description="CR-type" evidence="7">
    <location>
        <begin position="145"/>
        <end position="225"/>
    </location>
</feature>
<feature type="repeat" description="CXXCXGXG motif" evidence="6">
    <location>
        <begin position="213"/>
        <end position="220"/>
    </location>
</feature>
<keyword evidence="6" id="KW-0346">Stress response</keyword>
<dbReference type="InterPro" id="IPR001305">
    <property type="entry name" value="HSP_DnaJ_Cys-rich_dom"/>
</dbReference>
<dbReference type="PRINTS" id="PR00625">
    <property type="entry name" value="JDOMAIN"/>
</dbReference>
<feature type="repeat" description="CXXCXGXG motif" evidence="6">
    <location>
        <begin position="199"/>
        <end position="206"/>
    </location>
</feature>
<dbReference type="Pfam" id="PF00684">
    <property type="entry name" value="DnaJ_CXXCXGXG"/>
    <property type="match status" value="1"/>
</dbReference>
<feature type="binding site" evidence="6">
    <location>
        <position position="202"/>
    </location>
    <ligand>
        <name>Zn(2+)</name>
        <dbReference type="ChEBI" id="CHEBI:29105"/>
        <label>2</label>
    </ligand>
</feature>
<feature type="region of interest" description="Disordered" evidence="8">
    <location>
        <begin position="59"/>
        <end position="89"/>
    </location>
</feature>
<comment type="function">
    <text evidence="6">Participates actively in the response to hyperosmotic and heat shock by preventing the aggregation of stress-denatured proteins and by disaggregating proteins, also in an autonomous, DnaK-independent fashion. Unfolded proteins bind initially to DnaJ; upon interaction with the DnaJ-bound protein, DnaK hydrolyzes its bound ATP, resulting in the formation of a stable complex. GrpE releases ADP from DnaK; ATP binding to DnaK triggers the release of the substrate protein, thus completing the reaction cycle. Several rounds of ATP-dependent interactions between DnaJ, DnaK and GrpE are required for fully efficient folding. Also involved, together with DnaK and GrpE, in the DNA replication of plasmids through activation of initiation proteins.</text>
</comment>
<feature type="domain" description="J" evidence="9">
    <location>
        <begin position="3"/>
        <end position="68"/>
    </location>
</feature>
<comment type="domain">
    <text evidence="6">The J domain is necessary and sufficient to stimulate DnaK ATPase activity. Zinc center 1 plays an important role in the autonomous, DnaK-independent chaperone activity of DnaJ. Zinc center 2 is essential for interaction with DnaK and for DnaJ activity.</text>
</comment>
<evidence type="ECO:0000313" key="11">
    <source>
        <dbReference type="EMBL" id="MBU2691934.1"/>
    </source>
</evidence>
<dbReference type="PROSITE" id="PS51188">
    <property type="entry name" value="ZF_CR"/>
    <property type="match status" value="1"/>
</dbReference>
<dbReference type="GO" id="GO:0051082">
    <property type="term" value="F:unfolded protein binding"/>
    <property type="evidence" value="ECO:0007669"/>
    <property type="project" value="UniProtKB-UniRule"/>
</dbReference>
<dbReference type="PANTHER" id="PTHR43096">
    <property type="entry name" value="DNAJ HOMOLOG 1, MITOCHONDRIAL-RELATED"/>
    <property type="match status" value="1"/>
</dbReference>
<dbReference type="InterPro" id="IPR001623">
    <property type="entry name" value="DnaJ_domain"/>
</dbReference>
<dbReference type="InterPro" id="IPR036869">
    <property type="entry name" value="J_dom_sf"/>
</dbReference>
<dbReference type="PROSITE" id="PS00636">
    <property type="entry name" value="DNAJ_1"/>
    <property type="match status" value="1"/>
</dbReference>
<evidence type="ECO:0000259" key="10">
    <source>
        <dbReference type="PROSITE" id="PS51188"/>
    </source>
</evidence>
<evidence type="ECO:0000256" key="1">
    <source>
        <dbReference type="ARBA" id="ARBA00022723"/>
    </source>
</evidence>
<comment type="caution">
    <text evidence="11">The sequence shown here is derived from an EMBL/GenBank/DDBJ whole genome shotgun (WGS) entry which is preliminary data.</text>
</comment>
<keyword evidence="1 6" id="KW-0479">Metal-binding</keyword>
<evidence type="ECO:0000313" key="12">
    <source>
        <dbReference type="Proteomes" id="UP000777784"/>
    </source>
</evidence>
<dbReference type="GO" id="GO:0042026">
    <property type="term" value="P:protein refolding"/>
    <property type="evidence" value="ECO:0007669"/>
    <property type="project" value="TreeGrafter"/>
</dbReference>
<protein>
    <recommendedName>
        <fullName evidence="6">Chaperone protein DnaJ</fullName>
    </recommendedName>
</protein>
<evidence type="ECO:0000256" key="6">
    <source>
        <dbReference type="HAMAP-Rule" id="MF_01152"/>
    </source>
</evidence>
<reference evidence="11" key="1">
    <citation type="submission" date="2021-05" db="EMBL/GenBank/DDBJ databases">
        <title>Energy efficiency and biological interactions define the core microbiome of deep oligotrophic groundwater.</title>
        <authorList>
            <person name="Mehrshad M."/>
            <person name="Lopez-Fernandez M."/>
            <person name="Bell E."/>
            <person name="Bernier-Latmani R."/>
            <person name="Bertilsson S."/>
            <person name="Dopson M."/>
        </authorList>
    </citation>
    <scope>NUCLEOTIDE SEQUENCE</scope>
    <source>
        <strain evidence="11">Modern_marine.mb.64</strain>
    </source>
</reference>
<comment type="subunit">
    <text evidence="6">Homodimer.</text>
</comment>
<feature type="domain" description="CR-type" evidence="10">
    <location>
        <begin position="145"/>
        <end position="225"/>
    </location>
</feature>
<comment type="cofactor">
    <cofactor evidence="6">
        <name>Zn(2+)</name>
        <dbReference type="ChEBI" id="CHEBI:29105"/>
    </cofactor>
    <text evidence="6">Binds 2 Zn(2+) ions per monomer.</text>
</comment>
<keyword evidence="2 6" id="KW-0677">Repeat</keyword>
<comment type="subcellular location">
    <subcellularLocation>
        <location evidence="6">Cytoplasm</location>
    </subcellularLocation>
</comment>
<dbReference type="InterPro" id="IPR012724">
    <property type="entry name" value="DnaJ"/>
</dbReference>
<feature type="repeat" description="CXXCXGXG motif" evidence="6">
    <location>
        <begin position="158"/>
        <end position="165"/>
    </location>
</feature>
<dbReference type="EMBL" id="JAHJDP010000077">
    <property type="protein sequence ID" value="MBU2691934.1"/>
    <property type="molecule type" value="Genomic_DNA"/>
</dbReference>
<keyword evidence="4 6" id="KW-0862">Zinc</keyword>
<dbReference type="PANTHER" id="PTHR43096:SF52">
    <property type="entry name" value="DNAJ HOMOLOG 1, MITOCHONDRIAL-RELATED"/>
    <property type="match status" value="1"/>
</dbReference>
<evidence type="ECO:0000256" key="7">
    <source>
        <dbReference type="PROSITE-ProRule" id="PRU00546"/>
    </source>
</evidence>
<keyword evidence="6" id="KW-0963">Cytoplasm</keyword>
<dbReference type="SUPFAM" id="SSF46565">
    <property type="entry name" value="Chaperone J-domain"/>
    <property type="match status" value="1"/>
</dbReference>
<dbReference type="Gene3D" id="1.10.287.110">
    <property type="entry name" value="DnaJ domain"/>
    <property type="match status" value="1"/>
</dbReference>
<feature type="binding site" evidence="6">
    <location>
        <position position="213"/>
    </location>
    <ligand>
        <name>Zn(2+)</name>
        <dbReference type="ChEBI" id="CHEBI:29105"/>
        <label>1</label>
    </ligand>
</feature>
<dbReference type="GO" id="GO:0005524">
    <property type="term" value="F:ATP binding"/>
    <property type="evidence" value="ECO:0007669"/>
    <property type="project" value="InterPro"/>
</dbReference>
<dbReference type="AlphaFoldDB" id="A0A948RYI9"/>
<accession>A0A948RYI9</accession>
<keyword evidence="6" id="KW-0235">DNA replication</keyword>
<keyword evidence="3 6" id="KW-0863">Zinc-finger</keyword>
<dbReference type="Gene3D" id="6.20.20.10">
    <property type="match status" value="2"/>
</dbReference>
<dbReference type="GO" id="GO:0009408">
    <property type="term" value="P:response to heat"/>
    <property type="evidence" value="ECO:0007669"/>
    <property type="project" value="InterPro"/>
</dbReference>
<keyword evidence="5 6" id="KW-0143">Chaperone</keyword>
<dbReference type="GO" id="GO:0008270">
    <property type="term" value="F:zinc ion binding"/>
    <property type="evidence" value="ECO:0007669"/>
    <property type="project" value="UniProtKB-UniRule"/>
</dbReference>
<evidence type="ECO:0000256" key="8">
    <source>
        <dbReference type="SAM" id="MobiDB-lite"/>
    </source>
</evidence>
<evidence type="ECO:0000256" key="3">
    <source>
        <dbReference type="ARBA" id="ARBA00022771"/>
    </source>
</evidence>
<feature type="binding site" evidence="6">
    <location>
        <position position="176"/>
    </location>
    <ligand>
        <name>Zn(2+)</name>
        <dbReference type="ChEBI" id="CHEBI:29105"/>
        <label>2</label>
    </ligand>
</feature>
<feature type="binding site" evidence="6">
    <location>
        <position position="173"/>
    </location>
    <ligand>
        <name>Zn(2+)</name>
        <dbReference type="ChEBI" id="CHEBI:29105"/>
        <label>2</label>
    </ligand>
</feature>
<dbReference type="GO" id="GO:0031072">
    <property type="term" value="F:heat shock protein binding"/>
    <property type="evidence" value="ECO:0007669"/>
    <property type="project" value="InterPro"/>
</dbReference>
<dbReference type="InterPro" id="IPR036410">
    <property type="entry name" value="HSP_DnaJ_Cys-rich_dom_sf"/>
</dbReference>
<dbReference type="InterPro" id="IPR002939">
    <property type="entry name" value="DnaJ_C"/>
</dbReference>
<dbReference type="Gene3D" id="2.60.260.20">
    <property type="entry name" value="Urease metallochaperone UreE, N-terminal domain"/>
    <property type="match status" value="2"/>
</dbReference>
<dbReference type="SUPFAM" id="SSF49493">
    <property type="entry name" value="HSP40/DnaJ peptide-binding domain"/>
    <property type="match status" value="2"/>
</dbReference>
<dbReference type="CDD" id="cd06257">
    <property type="entry name" value="DnaJ"/>
    <property type="match status" value="1"/>
</dbReference>
<dbReference type="CDD" id="cd10719">
    <property type="entry name" value="DnaJ_zf"/>
    <property type="match status" value="1"/>
</dbReference>
<sequence length="359" mass="37830">MKTHYEILGVASSATPAEIKKAYRTLALKYHPDRNPDDKSAEEKFKELAGSYEILSDPEKRREYDDTLAGRAPSGTGQGGPFGADGSATYASDAPSMSIDEILRRFGGIFGGEFGETIHRSRGAARPGYDAEVQLEVDFRTAALGGKVSVSLSSAVACPRCRGRGAVGDHPECTTCRGSGRVTAQSRDKGQFFTMTRPCAACHGTGVDPAKECPECRGEGTVERTRTLNITIPEGTKDKAILSLKGLGGAGTGGGPSGDLLVHVNVRPDPVFRREENDIHSEVPVPAATAALGGKAPMQTLRGRVQLAIPPGTSSGAQLRLRGQGIRGGDHVARVMITVPGKLTSKQRELFEALGKCGA</sequence>
<dbReference type="SMART" id="SM00271">
    <property type="entry name" value="DnaJ"/>
    <property type="match status" value="1"/>
</dbReference>
<name>A0A948RYI9_UNCEI</name>